<reference evidence="2" key="1">
    <citation type="journal article" date="2018" name="BMC Genomics">
        <title>Comparative genomics of the wheat fungal pathogen Pyrenophora tritici-repentis reveals chromosomal variations and genome plasticity.</title>
        <authorList>
            <person name="Moolhuijzen P."/>
            <person name="See P.T."/>
            <person name="Hane J.K."/>
            <person name="Shi G."/>
            <person name="Liu Z."/>
            <person name="Oliver R.P."/>
            <person name="Moffat C.S."/>
        </authorList>
    </citation>
    <scope>NUCLEOTIDE SEQUENCE [LARGE SCALE GENOMIC DNA]</scope>
    <source>
        <strain evidence="2">M4</strain>
    </source>
</reference>
<dbReference type="GeneID" id="90956932"/>
<protein>
    <recommendedName>
        <fullName evidence="4">Reverse transcriptase Ty1/copia-type domain-containing protein</fullName>
    </recommendedName>
</protein>
<dbReference type="Proteomes" id="UP000245464">
    <property type="component" value="Chromosome 6"/>
</dbReference>
<accession>A0A834RSE5</accession>
<comment type="caution">
    <text evidence="2">The sequence shown here is derived from an EMBL/GenBank/DDBJ whole genome shotgun (WGS) entry which is preliminary data.</text>
</comment>
<evidence type="ECO:0000313" key="2">
    <source>
        <dbReference type="EMBL" id="KAF7568935.1"/>
    </source>
</evidence>
<keyword evidence="1" id="KW-0812">Transmembrane</keyword>
<keyword evidence="1" id="KW-0472">Membrane</keyword>
<sequence>MSHAWDSVGQLLDSQLPVYYIDLPIVLYTLVSIASLYPREPTQDHLRTTFTTSYKEEFEKRLLQIYDLRILGELSWFLGIRVIRDRPSKSIWLIQDSFINKVASKFNLTSDKGYPDFPIKENVLPPSTEEPNSKRTKIYQQLVGSLAYIATFTRPDVARAHSVLARHLANPGQKHLYAAIHCWRYLIGKRNLALKASGTQNEKDLFVIPVENADKYTDTVEPIFYGASDAAYADEPDTRRSSEGYLFKLYGLSVDWKAAIQKHSPQQSIKWVLEGSDWID</sequence>
<proteinExistence type="predicted"/>
<organism evidence="2 3">
    <name type="scientific">Pyrenophora tritici-repentis</name>
    <dbReference type="NCBI Taxonomy" id="45151"/>
    <lineage>
        <taxon>Eukaryota</taxon>
        <taxon>Fungi</taxon>
        <taxon>Dikarya</taxon>
        <taxon>Ascomycota</taxon>
        <taxon>Pezizomycotina</taxon>
        <taxon>Dothideomycetes</taxon>
        <taxon>Pleosporomycetidae</taxon>
        <taxon>Pleosporales</taxon>
        <taxon>Pleosporineae</taxon>
        <taxon>Pleosporaceae</taxon>
        <taxon>Pyrenophora</taxon>
    </lineage>
</organism>
<evidence type="ECO:0008006" key="4">
    <source>
        <dbReference type="Google" id="ProtNLM"/>
    </source>
</evidence>
<dbReference type="EMBL" id="NQIK02000006">
    <property type="protein sequence ID" value="KAF7568935.1"/>
    <property type="molecule type" value="Genomic_DNA"/>
</dbReference>
<dbReference type="RefSeq" id="XP_065961272.1">
    <property type="nucleotide sequence ID" value="XM_066108087.1"/>
</dbReference>
<dbReference type="PANTHER" id="PTHR11439">
    <property type="entry name" value="GAG-POL-RELATED RETROTRANSPOSON"/>
    <property type="match status" value="1"/>
</dbReference>
<gene>
    <name evidence="2" type="ORF">PtrM4_113500</name>
</gene>
<feature type="transmembrane region" description="Helical" evidence="1">
    <location>
        <begin position="18"/>
        <end position="37"/>
    </location>
</feature>
<evidence type="ECO:0000313" key="3">
    <source>
        <dbReference type="Proteomes" id="UP000245464"/>
    </source>
</evidence>
<dbReference type="AlphaFoldDB" id="A0A834RSE5"/>
<evidence type="ECO:0000256" key="1">
    <source>
        <dbReference type="SAM" id="Phobius"/>
    </source>
</evidence>
<keyword evidence="1" id="KW-1133">Transmembrane helix</keyword>
<dbReference type="KEGG" id="ptrr:90956932"/>
<name>A0A834RSE5_9PLEO</name>